<sequence>MFVTKEKFAVHAGTALCFAVMGNIVQNSAGHRSGQHARVDRTAGGIRISGLCAPRPEGETIAEQCRTALEAGATLLADYGYSMQDVTRVTYLVSDTRDFPSCFPTLRHVFSSISPSVTLMWVRKFSNPHVKIEFELGVEPDQG</sequence>
<dbReference type="InterPro" id="IPR006175">
    <property type="entry name" value="YjgF/YER057c/UK114"/>
</dbReference>
<dbReference type="Pfam" id="PF01042">
    <property type="entry name" value="Ribonuc_L-PSP"/>
    <property type="match status" value="1"/>
</dbReference>
<dbReference type="RefSeq" id="WP_077930518.1">
    <property type="nucleotide sequence ID" value="NZ_CP014687.1"/>
</dbReference>
<dbReference type="Proteomes" id="UP000189055">
    <property type="component" value="Chromosome"/>
</dbReference>
<accession>A0A1U9LDX3</accession>
<dbReference type="EMBL" id="CP014687">
    <property type="protein sequence ID" value="AQT04663.1"/>
    <property type="molecule type" value="Genomic_DNA"/>
</dbReference>
<reference evidence="1 2" key="1">
    <citation type="submission" date="2016-03" db="EMBL/GenBank/DDBJ databases">
        <title>Acetic acid bacteria sequencing.</title>
        <authorList>
            <person name="Brandt J."/>
            <person name="Jakob F."/>
            <person name="Vogel R.F."/>
        </authorList>
    </citation>
    <scope>NUCLEOTIDE SEQUENCE [LARGE SCALE GENOMIC DNA]</scope>
    <source>
        <strain evidence="1 2">TMW2.1084</strain>
    </source>
</reference>
<dbReference type="STRING" id="1076596.A0U91_06570"/>
<dbReference type="PANTHER" id="PTHR43857">
    <property type="entry name" value="BLR7761 PROTEIN"/>
    <property type="match status" value="1"/>
</dbReference>
<dbReference type="Gene3D" id="3.30.1330.40">
    <property type="entry name" value="RutC-like"/>
    <property type="match status" value="1"/>
</dbReference>
<evidence type="ECO:0008006" key="3">
    <source>
        <dbReference type="Google" id="ProtNLM"/>
    </source>
</evidence>
<evidence type="ECO:0000313" key="1">
    <source>
        <dbReference type="EMBL" id="AQT04663.1"/>
    </source>
</evidence>
<name>A0A1U9LDX3_9PROT</name>
<dbReference type="SUPFAM" id="SSF55298">
    <property type="entry name" value="YjgF-like"/>
    <property type="match status" value="1"/>
</dbReference>
<dbReference type="InterPro" id="IPR035959">
    <property type="entry name" value="RutC-like_sf"/>
</dbReference>
<proteinExistence type="predicted"/>
<dbReference type="KEGG" id="aper:A0U91_06570"/>
<organism evidence="1 2">
    <name type="scientific">Acetobacter persici</name>
    <dbReference type="NCBI Taxonomy" id="1076596"/>
    <lineage>
        <taxon>Bacteria</taxon>
        <taxon>Pseudomonadati</taxon>
        <taxon>Pseudomonadota</taxon>
        <taxon>Alphaproteobacteria</taxon>
        <taxon>Acetobacterales</taxon>
        <taxon>Acetobacteraceae</taxon>
        <taxon>Acetobacter</taxon>
    </lineage>
</organism>
<evidence type="ECO:0000313" key="2">
    <source>
        <dbReference type="Proteomes" id="UP000189055"/>
    </source>
</evidence>
<dbReference type="AlphaFoldDB" id="A0A1U9LDX3"/>
<dbReference type="PANTHER" id="PTHR43857:SF1">
    <property type="entry name" value="YJGH FAMILY PROTEIN"/>
    <property type="match status" value="1"/>
</dbReference>
<gene>
    <name evidence="1" type="ORF">A0U91_06570</name>
</gene>
<protein>
    <recommendedName>
        <fullName evidence="3">Translation initiation inhibitor YjgF</fullName>
    </recommendedName>
</protein>